<accession>A0A150GCT6</accession>
<gene>
    <name evidence="1" type="ORF">GPECTOR_34g813</name>
</gene>
<protein>
    <submittedName>
        <fullName evidence="1">Uncharacterized protein</fullName>
    </submittedName>
</protein>
<dbReference type="EMBL" id="LSYV01000035">
    <property type="protein sequence ID" value="KXZ47654.1"/>
    <property type="molecule type" value="Genomic_DNA"/>
</dbReference>
<evidence type="ECO:0000313" key="1">
    <source>
        <dbReference type="EMBL" id="KXZ47654.1"/>
    </source>
</evidence>
<proteinExistence type="predicted"/>
<dbReference type="AlphaFoldDB" id="A0A150GCT6"/>
<name>A0A150GCT6_GONPE</name>
<comment type="caution">
    <text evidence="1">The sequence shown here is derived from an EMBL/GenBank/DDBJ whole genome shotgun (WGS) entry which is preliminary data.</text>
</comment>
<organism evidence="1 2">
    <name type="scientific">Gonium pectorale</name>
    <name type="common">Green alga</name>
    <dbReference type="NCBI Taxonomy" id="33097"/>
    <lineage>
        <taxon>Eukaryota</taxon>
        <taxon>Viridiplantae</taxon>
        <taxon>Chlorophyta</taxon>
        <taxon>core chlorophytes</taxon>
        <taxon>Chlorophyceae</taxon>
        <taxon>CS clade</taxon>
        <taxon>Chlamydomonadales</taxon>
        <taxon>Volvocaceae</taxon>
        <taxon>Gonium</taxon>
    </lineage>
</organism>
<sequence>MRLFISTRMQLEVDKSIWDLTKGYHAETDKTGAVTAWWQAAAEDTKGAQARVFMGWGGVISRAGGRRRTRAAPPPSK</sequence>
<evidence type="ECO:0000313" key="2">
    <source>
        <dbReference type="Proteomes" id="UP000075714"/>
    </source>
</evidence>
<dbReference type="Proteomes" id="UP000075714">
    <property type="component" value="Unassembled WGS sequence"/>
</dbReference>
<reference evidence="2" key="1">
    <citation type="journal article" date="2016" name="Nat. Commun.">
        <title>The Gonium pectorale genome demonstrates co-option of cell cycle regulation during the evolution of multicellularity.</title>
        <authorList>
            <person name="Hanschen E.R."/>
            <person name="Marriage T.N."/>
            <person name="Ferris P.J."/>
            <person name="Hamaji T."/>
            <person name="Toyoda A."/>
            <person name="Fujiyama A."/>
            <person name="Neme R."/>
            <person name="Noguchi H."/>
            <person name="Minakuchi Y."/>
            <person name="Suzuki M."/>
            <person name="Kawai-Toyooka H."/>
            <person name="Smith D.R."/>
            <person name="Sparks H."/>
            <person name="Anderson J."/>
            <person name="Bakaric R."/>
            <person name="Luria V."/>
            <person name="Karger A."/>
            <person name="Kirschner M.W."/>
            <person name="Durand P.M."/>
            <person name="Michod R.E."/>
            <person name="Nozaki H."/>
            <person name="Olson B.J."/>
        </authorList>
    </citation>
    <scope>NUCLEOTIDE SEQUENCE [LARGE SCALE GENOMIC DNA]</scope>
    <source>
        <strain evidence="2">NIES-2863</strain>
    </source>
</reference>
<keyword evidence="2" id="KW-1185">Reference proteome</keyword>